<name>A0A1M6BB80_9FLAO</name>
<sequence length="395" mass="46108">MRLKILLITFLLVGLPLYTIAQLKPLSSKAEVSVITCGAGDELYSTFGHSAFRVYDPVNGIDEVYNYGTFNFDTPNFYLKFTQGKLLYSLSKQDMPYFLYAYQVENRWVKEQVLHLDSSEKNELYEFLENNHLPENRDYKYDFLYNNCSTKIRDVLEETLGKNLSFKENHLEKRYTFRELIHQNLRLNSWSSFGIDLALGAVIDKKATPQEHMFLPNYIMYQLSNTTLNSTPLVSKERTILKEKSIPKSNSFFTTPLFWLSVFSVGILILTYSDYKNKKRTRVFDFLLFFISGAAGVLLLFLWFLTDHTATAVNLNVLWVFPFNIIVAFAIIKKQPPISWLLKYLKTLFILLILTILLGVFKIQNFSPLITPIIIALTVRYLFLWRHLQNQFSIK</sequence>
<dbReference type="EMBL" id="FQYX01000002">
    <property type="protein sequence ID" value="SHI46000.1"/>
    <property type="molecule type" value="Genomic_DNA"/>
</dbReference>
<dbReference type="OrthoDB" id="319167at2"/>
<evidence type="ECO:0000313" key="4">
    <source>
        <dbReference type="EMBL" id="SHI46000.1"/>
    </source>
</evidence>
<evidence type="ECO:0000259" key="3">
    <source>
        <dbReference type="Pfam" id="PF25221"/>
    </source>
</evidence>
<organism evidence="4 5">
    <name type="scientific">Arenibacter nanhaiticus</name>
    <dbReference type="NCBI Taxonomy" id="558155"/>
    <lineage>
        <taxon>Bacteria</taxon>
        <taxon>Pseudomonadati</taxon>
        <taxon>Bacteroidota</taxon>
        <taxon>Flavobacteriia</taxon>
        <taxon>Flavobacteriales</taxon>
        <taxon>Flavobacteriaceae</taxon>
        <taxon>Arenibacter</taxon>
    </lineage>
</organism>
<feature type="transmembrane region" description="Helical" evidence="1">
    <location>
        <begin position="369"/>
        <end position="388"/>
    </location>
</feature>
<gene>
    <name evidence="4" type="ORF">SAMN04487911_102131</name>
</gene>
<evidence type="ECO:0000259" key="2">
    <source>
        <dbReference type="Pfam" id="PF13387"/>
    </source>
</evidence>
<dbReference type="Proteomes" id="UP000184231">
    <property type="component" value="Unassembled WGS sequence"/>
</dbReference>
<accession>A0A1M6BB80</accession>
<feature type="transmembrane region" description="Helical" evidence="1">
    <location>
        <begin position="311"/>
        <end position="332"/>
    </location>
</feature>
<feature type="transmembrane region" description="Helical" evidence="1">
    <location>
        <begin position="252"/>
        <end position="272"/>
    </location>
</feature>
<feature type="domain" description="Lnb N-terminal periplasmic" evidence="2">
    <location>
        <begin position="29"/>
        <end position="181"/>
    </location>
</feature>
<reference evidence="4 5" key="1">
    <citation type="submission" date="2016-11" db="EMBL/GenBank/DDBJ databases">
        <authorList>
            <person name="Jaros S."/>
            <person name="Januszkiewicz K."/>
            <person name="Wedrychowicz H."/>
        </authorList>
    </citation>
    <scope>NUCLEOTIDE SEQUENCE [LARGE SCALE GENOMIC DNA]</scope>
    <source>
        <strain evidence="4 5">CGMCC 1.8863</strain>
    </source>
</reference>
<proteinExistence type="predicted"/>
<keyword evidence="1" id="KW-1133">Transmembrane helix</keyword>
<keyword evidence="1" id="KW-0812">Transmembrane</keyword>
<feature type="transmembrane region" description="Helical" evidence="1">
    <location>
        <begin position="344"/>
        <end position="363"/>
    </location>
</feature>
<feature type="transmembrane region" description="Helical" evidence="1">
    <location>
        <begin position="284"/>
        <end position="305"/>
    </location>
</feature>
<dbReference type="AlphaFoldDB" id="A0A1M6BB80"/>
<dbReference type="RefSeq" id="WP_072762952.1">
    <property type="nucleotide sequence ID" value="NZ_FQYX01000002.1"/>
</dbReference>
<evidence type="ECO:0000256" key="1">
    <source>
        <dbReference type="SAM" id="Phobius"/>
    </source>
</evidence>
<dbReference type="Pfam" id="PF25221">
    <property type="entry name" value="5TMH_Lnb"/>
    <property type="match status" value="1"/>
</dbReference>
<protein>
    <submittedName>
        <fullName evidence="4">Uncharacterized protein</fullName>
    </submittedName>
</protein>
<dbReference type="InterPro" id="IPR057436">
    <property type="entry name" value="5TMH_Lnb"/>
</dbReference>
<feature type="domain" description="Lnb-like transmembrane" evidence="3">
    <location>
        <begin position="250"/>
        <end position="387"/>
    </location>
</feature>
<evidence type="ECO:0000313" key="5">
    <source>
        <dbReference type="Proteomes" id="UP000184231"/>
    </source>
</evidence>
<keyword evidence="1" id="KW-0472">Membrane</keyword>
<keyword evidence="5" id="KW-1185">Reference proteome</keyword>
<dbReference type="InterPro" id="IPR025178">
    <property type="entry name" value="Lnb_N"/>
</dbReference>
<dbReference type="Pfam" id="PF13387">
    <property type="entry name" value="Lnb_N"/>
    <property type="match status" value="1"/>
</dbReference>
<dbReference type="STRING" id="558155.SAMN04487911_102131"/>